<dbReference type="RefSeq" id="XP_045964161.1">
    <property type="nucleotide sequence ID" value="XM_046099194.1"/>
</dbReference>
<organism evidence="1 2">
    <name type="scientific">Truncatella angustata</name>
    <dbReference type="NCBI Taxonomy" id="152316"/>
    <lineage>
        <taxon>Eukaryota</taxon>
        <taxon>Fungi</taxon>
        <taxon>Dikarya</taxon>
        <taxon>Ascomycota</taxon>
        <taxon>Pezizomycotina</taxon>
        <taxon>Sordariomycetes</taxon>
        <taxon>Xylariomycetidae</taxon>
        <taxon>Amphisphaeriales</taxon>
        <taxon>Sporocadaceae</taxon>
        <taxon>Truncatella</taxon>
    </lineage>
</organism>
<gene>
    <name evidence="1" type="ORF">BKA67DRAFT_530150</name>
</gene>
<reference evidence="1" key="1">
    <citation type="journal article" date="2021" name="Nat. Commun.">
        <title>Genetic determinants of endophytism in the Arabidopsis root mycobiome.</title>
        <authorList>
            <person name="Mesny F."/>
            <person name="Miyauchi S."/>
            <person name="Thiergart T."/>
            <person name="Pickel B."/>
            <person name="Atanasova L."/>
            <person name="Karlsson M."/>
            <person name="Huettel B."/>
            <person name="Barry K.W."/>
            <person name="Haridas S."/>
            <person name="Chen C."/>
            <person name="Bauer D."/>
            <person name="Andreopoulos W."/>
            <person name="Pangilinan J."/>
            <person name="LaButti K."/>
            <person name="Riley R."/>
            <person name="Lipzen A."/>
            <person name="Clum A."/>
            <person name="Drula E."/>
            <person name="Henrissat B."/>
            <person name="Kohler A."/>
            <person name="Grigoriev I.V."/>
            <person name="Martin F.M."/>
            <person name="Hacquard S."/>
        </authorList>
    </citation>
    <scope>NUCLEOTIDE SEQUENCE</scope>
    <source>
        <strain evidence="1">MPI-SDFR-AT-0073</strain>
    </source>
</reference>
<dbReference type="AlphaFoldDB" id="A0A9P8UXL2"/>
<accession>A0A9P8UXL2</accession>
<sequence length="722" mass="81842">MALPQSQCCRAINRRLRSPCDSAWIPESALASAFEQFCSISRVTSRRNGSNVPGPLENRRRLGRRNMGELNLGHMNTPAPFWDIANTVDLTQWRWTAPSAFENRHPQHEGPEFRPFLASLQDWLAESSAPQSSLSLGVGSRELWDTWESDRVAMEAVAPASSSVRTVERVDTPLRQMPSHASNDIFESFEALTRECIETFQSTLSDRGRASKGKSAELQNFCDRLAMAIAEQHISREVLHRFLACVMQEAHLWAVSSSLTLSDKQISSLLLQIYTAVHGGLTTARKVRIGSFDDYHRVYAILLDRAACLEINSLRLFQQIMASIPTDGLWRCTAEIAANIHTFLAALSRPVVTSHRVVEGKERNNLIRQANKMAGSLQHLSSDMPVHLSILDSVTDRLASERLASPNGHEALDVDLKRFCWLHLLARLPQLSTEYLATACNLLDTSQSAVPLTQRQICEFFLARINSRYSVKDIKVIYDTLNASSDTACYASVSSKLWTTGQHRYVKILADFLRHLGRQQDIKHVVSGLRNHVNNDSKPLANLAIGLGHPQLALWVYIRYHQSRWKSKTFWSTAFAQETLHQLMDFKEMKSEKILDALRIYPVKRTKRKSQQSMLTQNRIRMTEKAAISLARTRHISETTALARITRCITFLQSHNTPVSPQVLRALFQIVTRDLAAGKPGRTTRLRWFLSLLLKETDTSNVVEVGQALERWRRQLYPDKSR</sequence>
<name>A0A9P8UXL2_9PEZI</name>
<evidence type="ECO:0000313" key="2">
    <source>
        <dbReference type="Proteomes" id="UP000758603"/>
    </source>
</evidence>
<dbReference type="OrthoDB" id="5428038at2759"/>
<protein>
    <submittedName>
        <fullName evidence="1">Uncharacterized protein</fullName>
    </submittedName>
</protein>
<dbReference type="Proteomes" id="UP000758603">
    <property type="component" value="Unassembled WGS sequence"/>
</dbReference>
<evidence type="ECO:0000313" key="1">
    <source>
        <dbReference type="EMBL" id="KAH6660030.1"/>
    </source>
</evidence>
<dbReference type="EMBL" id="JAGPXC010000001">
    <property type="protein sequence ID" value="KAH6660030.1"/>
    <property type="molecule type" value="Genomic_DNA"/>
</dbReference>
<proteinExistence type="predicted"/>
<dbReference type="GeneID" id="70128086"/>
<keyword evidence="2" id="KW-1185">Reference proteome</keyword>
<comment type="caution">
    <text evidence="1">The sequence shown here is derived from an EMBL/GenBank/DDBJ whole genome shotgun (WGS) entry which is preliminary data.</text>
</comment>